<evidence type="ECO:0000313" key="1">
    <source>
        <dbReference type="EMBL" id="CDY16479.1"/>
    </source>
</evidence>
<dbReference type="PaxDb" id="3708-A0A078FU34"/>
<protein>
    <submittedName>
        <fullName evidence="1">BnaA08g02880D protein</fullName>
    </submittedName>
</protein>
<evidence type="ECO:0000313" key="2">
    <source>
        <dbReference type="Proteomes" id="UP000028999"/>
    </source>
</evidence>
<gene>
    <name evidence="1" type="primary">BnaA08g02880D</name>
    <name evidence="1" type="ORF">GSBRNA2T00091065001</name>
</gene>
<dbReference type="EMBL" id="LK032064">
    <property type="protein sequence ID" value="CDY16479.1"/>
    <property type="molecule type" value="Genomic_DNA"/>
</dbReference>
<dbReference type="Gramene" id="CDY16479">
    <property type="protein sequence ID" value="CDY16479"/>
    <property type="gene ID" value="GSBRNA2T00091065001"/>
</dbReference>
<reference evidence="1 2" key="1">
    <citation type="journal article" date="2014" name="Science">
        <title>Plant genetics. Early allopolyploid evolution in the post-Neolithic Brassica napus oilseed genome.</title>
        <authorList>
            <person name="Chalhoub B."/>
            <person name="Denoeud F."/>
            <person name="Liu S."/>
            <person name="Parkin I.A."/>
            <person name="Tang H."/>
            <person name="Wang X."/>
            <person name="Chiquet J."/>
            <person name="Belcram H."/>
            <person name="Tong C."/>
            <person name="Samans B."/>
            <person name="Correa M."/>
            <person name="Da Silva C."/>
            <person name="Just J."/>
            <person name="Falentin C."/>
            <person name="Koh C.S."/>
            <person name="Le Clainche I."/>
            <person name="Bernard M."/>
            <person name="Bento P."/>
            <person name="Noel B."/>
            <person name="Labadie K."/>
            <person name="Alberti A."/>
            <person name="Charles M."/>
            <person name="Arnaud D."/>
            <person name="Guo H."/>
            <person name="Daviaud C."/>
            <person name="Alamery S."/>
            <person name="Jabbari K."/>
            <person name="Zhao M."/>
            <person name="Edger P.P."/>
            <person name="Chelaifa H."/>
            <person name="Tack D."/>
            <person name="Lassalle G."/>
            <person name="Mestiri I."/>
            <person name="Schnel N."/>
            <person name="Le Paslier M.C."/>
            <person name="Fan G."/>
            <person name="Renault V."/>
            <person name="Bayer P.E."/>
            <person name="Golicz A.A."/>
            <person name="Manoli S."/>
            <person name="Lee T.H."/>
            <person name="Thi V.H."/>
            <person name="Chalabi S."/>
            <person name="Hu Q."/>
            <person name="Fan C."/>
            <person name="Tollenaere R."/>
            <person name="Lu Y."/>
            <person name="Battail C."/>
            <person name="Shen J."/>
            <person name="Sidebottom C.H."/>
            <person name="Wang X."/>
            <person name="Canaguier A."/>
            <person name="Chauveau A."/>
            <person name="Berard A."/>
            <person name="Deniot G."/>
            <person name="Guan M."/>
            <person name="Liu Z."/>
            <person name="Sun F."/>
            <person name="Lim Y.P."/>
            <person name="Lyons E."/>
            <person name="Town C.D."/>
            <person name="Bancroft I."/>
            <person name="Wang X."/>
            <person name="Meng J."/>
            <person name="Ma J."/>
            <person name="Pires J.C."/>
            <person name="King G.J."/>
            <person name="Brunel D."/>
            <person name="Delourme R."/>
            <person name="Renard M."/>
            <person name="Aury J.M."/>
            <person name="Adams K.L."/>
            <person name="Batley J."/>
            <person name="Snowdon R.J."/>
            <person name="Tost J."/>
            <person name="Edwards D."/>
            <person name="Zhou Y."/>
            <person name="Hua W."/>
            <person name="Sharpe A.G."/>
            <person name="Paterson A.H."/>
            <person name="Guan C."/>
            <person name="Wincker P."/>
        </authorList>
    </citation>
    <scope>NUCLEOTIDE SEQUENCE [LARGE SCALE GENOMIC DNA]</scope>
    <source>
        <strain evidence="2">cv. Darmor-bzh</strain>
    </source>
</reference>
<organism evidence="1 2">
    <name type="scientific">Brassica napus</name>
    <name type="common">Rape</name>
    <dbReference type="NCBI Taxonomy" id="3708"/>
    <lineage>
        <taxon>Eukaryota</taxon>
        <taxon>Viridiplantae</taxon>
        <taxon>Streptophyta</taxon>
        <taxon>Embryophyta</taxon>
        <taxon>Tracheophyta</taxon>
        <taxon>Spermatophyta</taxon>
        <taxon>Magnoliopsida</taxon>
        <taxon>eudicotyledons</taxon>
        <taxon>Gunneridae</taxon>
        <taxon>Pentapetalae</taxon>
        <taxon>rosids</taxon>
        <taxon>malvids</taxon>
        <taxon>Brassicales</taxon>
        <taxon>Brassicaceae</taxon>
        <taxon>Brassiceae</taxon>
        <taxon>Brassica</taxon>
    </lineage>
</organism>
<accession>A0A078FU34</accession>
<dbReference type="Proteomes" id="UP000028999">
    <property type="component" value="Unassembled WGS sequence"/>
</dbReference>
<name>A0A078FU34_BRANA</name>
<proteinExistence type="predicted"/>
<dbReference type="AlphaFoldDB" id="A0A078FU34"/>
<keyword evidence="2" id="KW-1185">Reference proteome</keyword>
<sequence>MALCTYCLYLTSVYWRHWVIQHLHIRYKRFKSLFADICIHVLQTERERWLGFAWRNSAQHNRDRGTIRRHCLFPFISYTACLYAFRVPLSSFSILWPSCVPCQKQRYLCKCIL</sequence>